<name>A0A1G8DIY6_9ACTN</name>
<dbReference type="EMBL" id="FNCN01000018">
    <property type="protein sequence ID" value="SDH57648.1"/>
    <property type="molecule type" value="Genomic_DNA"/>
</dbReference>
<dbReference type="RefSeq" id="WP_093171839.1">
    <property type="nucleotide sequence ID" value="NZ_FNCN01000018.1"/>
</dbReference>
<gene>
    <name evidence="1" type="ORF">SAMN05421505_11870</name>
</gene>
<dbReference type="Gene3D" id="3.30.1310.10">
    <property type="entry name" value="Nucleoid-associated protein YbaB-like domain"/>
    <property type="match status" value="1"/>
</dbReference>
<keyword evidence="1" id="KW-0238">DNA-binding</keyword>
<dbReference type="GO" id="GO:0003677">
    <property type="term" value="F:DNA binding"/>
    <property type="evidence" value="ECO:0007669"/>
    <property type="project" value="UniProtKB-KW"/>
</dbReference>
<evidence type="ECO:0000313" key="2">
    <source>
        <dbReference type="Proteomes" id="UP000198923"/>
    </source>
</evidence>
<evidence type="ECO:0000313" key="1">
    <source>
        <dbReference type="EMBL" id="SDH57648.1"/>
    </source>
</evidence>
<sequence length="126" mass="13788">MFGLDIDPANISERELEEAARRGERMLAWLESAQEELRAVTGAGEGPSGRVRVTVDADGCVLDVRYGRRALRLGSQDLAEETLAAVRAAGADAQRRAHDLMREAVPGYDPVQTQAELERLLGTGWR</sequence>
<dbReference type="AlphaFoldDB" id="A0A1G8DIY6"/>
<reference evidence="1 2" key="1">
    <citation type="submission" date="2016-10" db="EMBL/GenBank/DDBJ databases">
        <authorList>
            <person name="de Groot N.N."/>
        </authorList>
    </citation>
    <scope>NUCLEOTIDE SEQUENCE [LARGE SCALE GENOMIC DNA]</scope>
    <source>
        <strain evidence="1 2">CPCC 201354</strain>
    </source>
</reference>
<dbReference type="InterPro" id="IPR004401">
    <property type="entry name" value="YbaB/EbfC"/>
</dbReference>
<keyword evidence="2" id="KW-1185">Reference proteome</keyword>
<dbReference type="InterPro" id="IPR036894">
    <property type="entry name" value="YbaB-like_sf"/>
</dbReference>
<dbReference type="Proteomes" id="UP000198923">
    <property type="component" value="Unassembled WGS sequence"/>
</dbReference>
<dbReference type="Pfam" id="PF02575">
    <property type="entry name" value="YbaB_DNA_bd"/>
    <property type="match status" value="1"/>
</dbReference>
<dbReference type="STRING" id="504805.SAMN05421505_11870"/>
<proteinExistence type="predicted"/>
<protein>
    <submittedName>
        <fullName evidence="1">YbaB/EbfC DNA-binding family protein</fullName>
    </submittedName>
</protein>
<organism evidence="1 2">
    <name type="scientific">Sinosporangium album</name>
    <dbReference type="NCBI Taxonomy" id="504805"/>
    <lineage>
        <taxon>Bacteria</taxon>
        <taxon>Bacillati</taxon>
        <taxon>Actinomycetota</taxon>
        <taxon>Actinomycetes</taxon>
        <taxon>Streptosporangiales</taxon>
        <taxon>Streptosporangiaceae</taxon>
        <taxon>Sinosporangium</taxon>
    </lineage>
</organism>
<dbReference type="SUPFAM" id="SSF82607">
    <property type="entry name" value="YbaB-like"/>
    <property type="match status" value="1"/>
</dbReference>
<accession>A0A1G8DIY6</accession>
<dbReference type="OrthoDB" id="3515762at2"/>